<dbReference type="Pfam" id="PF05705">
    <property type="entry name" value="DUF829"/>
    <property type="match status" value="1"/>
</dbReference>
<keyword evidence="2" id="KW-1185">Reference proteome</keyword>
<gene>
    <name evidence="1" type="ORF">OSB1V03_LOCUS12921</name>
</gene>
<name>A0A7R9Q547_9ACAR</name>
<sequence>MSSLATLVKRAVTLGANSGRQQLLSRVVLVTNQSSIDIKFISNQPFITSGHKKKVSPPVVSPKNMSLRYCSPIPVISMPSSPMDAFYEGLDVGEETVTIAGRPLAVILSWMLAKDSHLEKYRQMWFRRGFDVLTVKTSPLDLLLPPIGGQVVAANLIRYLSQINPKYDEIVIHAFSVGGYQYGEVMRKLIASPEEHRELCRAFKGIIIDSMVHWQDCAPGLSRAISTNPVLQPLLEMSIKTFVALTHSVSMAHYHKSTEQIFGNPLKLPGLLLYSTDDVVSNVSRNESLANRWREVGVWVDTKCWQRSTHVLHYRDHQYEYEHRLDAYLKKLRLKSALV</sequence>
<dbReference type="Proteomes" id="UP000759131">
    <property type="component" value="Unassembled WGS sequence"/>
</dbReference>
<evidence type="ECO:0000313" key="2">
    <source>
        <dbReference type="Proteomes" id="UP000759131"/>
    </source>
</evidence>
<dbReference type="Gene3D" id="3.40.50.1820">
    <property type="entry name" value="alpha/beta hydrolase"/>
    <property type="match status" value="1"/>
</dbReference>
<reference evidence="1" key="1">
    <citation type="submission" date="2020-11" db="EMBL/GenBank/DDBJ databases">
        <authorList>
            <person name="Tran Van P."/>
        </authorList>
    </citation>
    <scope>NUCLEOTIDE SEQUENCE</scope>
</reference>
<protein>
    <recommendedName>
        <fullName evidence="3">Transmembrane protein 53</fullName>
    </recommendedName>
</protein>
<dbReference type="PANTHER" id="PTHR20908:SF1">
    <property type="entry name" value="LD15586P"/>
    <property type="match status" value="1"/>
</dbReference>
<dbReference type="OrthoDB" id="77878at2759"/>
<dbReference type="EMBL" id="CAJPIZ010011111">
    <property type="protein sequence ID" value="CAG2112948.1"/>
    <property type="molecule type" value="Genomic_DNA"/>
</dbReference>
<dbReference type="GO" id="GO:0017171">
    <property type="term" value="F:serine hydrolase activity"/>
    <property type="evidence" value="ECO:0007669"/>
    <property type="project" value="TreeGrafter"/>
</dbReference>
<dbReference type="EMBL" id="OC865686">
    <property type="protein sequence ID" value="CAD7632518.1"/>
    <property type="molecule type" value="Genomic_DNA"/>
</dbReference>
<proteinExistence type="predicted"/>
<organism evidence="1">
    <name type="scientific">Medioppia subpectinata</name>
    <dbReference type="NCBI Taxonomy" id="1979941"/>
    <lineage>
        <taxon>Eukaryota</taxon>
        <taxon>Metazoa</taxon>
        <taxon>Ecdysozoa</taxon>
        <taxon>Arthropoda</taxon>
        <taxon>Chelicerata</taxon>
        <taxon>Arachnida</taxon>
        <taxon>Acari</taxon>
        <taxon>Acariformes</taxon>
        <taxon>Sarcoptiformes</taxon>
        <taxon>Oribatida</taxon>
        <taxon>Brachypylina</taxon>
        <taxon>Oppioidea</taxon>
        <taxon>Oppiidae</taxon>
        <taxon>Medioppia</taxon>
    </lineage>
</organism>
<accession>A0A7R9Q547</accession>
<dbReference type="AlphaFoldDB" id="A0A7R9Q547"/>
<evidence type="ECO:0000313" key="1">
    <source>
        <dbReference type="EMBL" id="CAD7632518.1"/>
    </source>
</evidence>
<evidence type="ECO:0008006" key="3">
    <source>
        <dbReference type="Google" id="ProtNLM"/>
    </source>
</evidence>
<dbReference type="InterPro" id="IPR008547">
    <property type="entry name" value="DUF829_TMEM53"/>
</dbReference>
<dbReference type="PANTHER" id="PTHR20908">
    <property type="entry name" value="LD15586P"/>
    <property type="match status" value="1"/>
</dbReference>
<dbReference type="SUPFAM" id="SSF53474">
    <property type="entry name" value="alpha/beta-Hydrolases"/>
    <property type="match status" value="1"/>
</dbReference>
<dbReference type="InterPro" id="IPR029058">
    <property type="entry name" value="AB_hydrolase_fold"/>
</dbReference>